<keyword evidence="1" id="KW-1133">Transmembrane helix</keyword>
<keyword evidence="1" id="KW-0472">Membrane</keyword>
<evidence type="ECO:0000256" key="1">
    <source>
        <dbReference type="SAM" id="Phobius"/>
    </source>
</evidence>
<proteinExistence type="predicted"/>
<evidence type="ECO:0000313" key="3">
    <source>
        <dbReference type="Proteomes" id="UP000309788"/>
    </source>
</evidence>
<evidence type="ECO:0000313" key="2">
    <source>
        <dbReference type="EMBL" id="TLU96042.1"/>
    </source>
</evidence>
<accession>A0A5R9KIN5</accession>
<organism evidence="2 3">
    <name type="scientific">Dyadobacter sediminis</name>
    <dbReference type="NCBI Taxonomy" id="1493691"/>
    <lineage>
        <taxon>Bacteria</taxon>
        <taxon>Pseudomonadati</taxon>
        <taxon>Bacteroidota</taxon>
        <taxon>Cytophagia</taxon>
        <taxon>Cytophagales</taxon>
        <taxon>Spirosomataceae</taxon>
        <taxon>Dyadobacter</taxon>
    </lineage>
</organism>
<sequence>MGLVISVIIYLLGLTYIIVRHLITLFNSKISVIRNISIIAAGLFFAYQLWGLIPFIKNENGKSFTVGWFALLYFFAVSFSVFTIVTWFLRSIEKKYNDRTNQNGTEF</sequence>
<reference evidence="2 3" key="1">
    <citation type="submission" date="2019-05" db="EMBL/GenBank/DDBJ databases">
        <authorList>
            <person name="Qu J.-H."/>
        </authorList>
    </citation>
    <scope>NUCLEOTIDE SEQUENCE [LARGE SCALE GENOMIC DNA]</scope>
    <source>
        <strain evidence="2 3">Z12</strain>
    </source>
</reference>
<feature type="transmembrane region" description="Helical" evidence="1">
    <location>
        <begin position="6"/>
        <end position="26"/>
    </location>
</feature>
<feature type="transmembrane region" description="Helical" evidence="1">
    <location>
        <begin position="68"/>
        <end position="89"/>
    </location>
</feature>
<keyword evidence="3" id="KW-1185">Reference proteome</keyword>
<dbReference type="AlphaFoldDB" id="A0A5R9KIN5"/>
<comment type="caution">
    <text evidence="2">The sequence shown here is derived from an EMBL/GenBank/DDBJ whole genome shotgun (WGS) entry which is preliminary data.</text>
</comment>
<dbReference type="Proteomes" id="UP000309788">
    <property type="component" value="Unassembled WGS sequence"/>
</dbReference>
<gene>
    <name evidence="2" type="ORF">FEM55_02525</name>
</gene>
<protein>
    <submittedName>
        <fullName evidence="2">Uncharacterized protein</fullName>
    </submittedName>
</protein>
<dbReference type="EMBL" id="VCEI01000011">
    <property type="protein sequence ID" value="TLU96042.1"/>
    <property type="molecule type" value="Genomic_DNA"/>
</dbReference>
<name>A0A5R9KIN5_9BACT</name>
<dbReference type="RefSeq" id="WP_138279736.1">
    <property type="nucleotide sequence ID" value="NZ_BMGE01000001.1"/>
</dbReference>
<feature type="transmembrane region" description="Helical" evidence="1">
    <location>
        <begin position="38"/>
        <end position="56"/>
    </location>
</feature>
<keyword evidence="1" id="KW-0812">Transmembrane</keyword>